<sequence length="721" mass="81243">MTQADFLRTPFPEPQDLPGGVPQNGSRFFNREVSWLSFNWRVLDEARNPRVPLLERLRFVSISATNLDEFYTVRVAGLRELVREGNTTPSDDGLTPAEQLAMINTDARRLMGAQQGVWNRIRREMEDAGIVILSRSRLTRAEEEFLHDHFERKVFPVLSPLAIDPAHPFPFIPNTGFSLALELARETDGRQMQALLPIPAQLRRFIPLPGGERFFKLEDLLLMHLSSLFPGYRDTGHCAFRVLRDSDLEVEEEAEDLVREFETALKRRRRGSVIRLKITRGAPDRLRRLIADELEVGPDEVIEVEGLLGMADLSELVLDSRRDLLWPAFTPRVPERVQDHDGDMFAAIGQKDMLLHHPYETFDMVVRFLAQAARDPNVLAIKQTLYRTSRDSPIVDALCEAAESGKSVTALVELKARFDEAANIRQSRRLERAGAHVVYGFVNYKTHAKISTVVRREGDNLVTYTHYGTGNYHPITARIYTDLSLFTCDPALGRDATKVFNYLSGYVQPAGLENLSISPIDLKDRLLSLIGREAELARQGRPAAIWAKMNSLIEKDVIDALYAASSAGVKISLVVRGICGIRPGIRGLSENIRVKSIVGRYLEHSRIVCFGNGYGLPSKRARVFISSADWMDRNLNRRVETLVECMNETVKAQIVSQIMAANMADEAQSWLLQPDGRFVRYLPEGRDDLFNCHRFFMDHPSLSGRGTAGAGDVPALTHSND</sequence>
<evidence type="ECO:0000313" key="14">
    <source>
        <dbReference type="Proteomes" id="UP001595539"/>
    </source>
</evidence>
<dbReference type="NCBIfam" id="NF003917">
    <property type="entry name" value="PRK05443.1-1"/>
    <property type="match status" value="1"/>
</dbReference>
<evidence type="ECO:0000259" key="12">
    <source>
        <dbReference type="Pfam" id="PF17941"/>
    </source>
</evidence>
<dbReference type="EMBL" id="JBHRXY010000040">
    <property type="protein sequence ID" value="MFC3631724.1"/>
    <property type="molecule type" value="Genomic_DNA"/>
</dbReference>
<dbReference type="InterPro" id="IPR025200">
    <property type="entry name" value="PPK_C_dom2"/>
</dbReference>
<evidence type="ECO:0000259" key="9">
    <source>
        <dbReference type="Pfam" id="PF02503"/>
    </source>
</evidence>
<comment type="PTM">
    <text evidence="6 7">An intermediate of this reaction is the autophosphorylated ppk in which a phosphate is covalently linked to a histidine residue through a N-P bond.</text>
</comment>
<feature type="binding site" evidence="6">
    <location>
        <position position="387"/>
    </location>
    <ligand>
        <name>Mg(2+)</name>
        <dbReference type="ChEBI" id="CHEBI:18420"/>
    </ligand>
</feature>
<reference evidence="14" key="1">
    <citation type="journal article" date="2019" name="Int. J. Syst. Evol. Microbiol.">
        <title>The Global Catalogue of Microorganisms (GCM) 10K type strain sequencing project: providing services to taxonomists for standard genome sequencing and annotation.</title>
        <authorList>
            <consortium name="The Broad Institute Genomics Platform"/>
            <consortium name="The Broad Institute Genome Sequencing Center for Infectious Disease"/>
            <person name="Wu L."/>
            <person name="Ma J."/>
        </authorList>
    </citation>
    <scope>NUCLEOTIDE SEQUENCE [LARGE SCALE GENOMIC DNA]</scope>
    <source>
        <strain evidence="14">KCTC 42473</strain>
    </source>
</reference>
<dbReference type="InterPro" id="IPR036830">
    <property type="entry name" value="PP_kinase_middle_dom_sf"/>
</dbReference>
<dbReference type="Pfam" id="PF13089">
    <property type="entry name" value="PP_kinase_N"/>
    <property type="match status" value="1"/>
</dbReference>
<accession>A0ABV7UA21</accession>
<comment type="caution">
    <text evidence="13">The sequence shown here is derived from an EMBL/GenBank/DDBJ whole genome shotgun (WGS) entry which is preliminary data.</text>
</comment>
<dbReference type="NCBIfam" id="NF003919">
    <property type="entry name" value="PRK05443.1-4"/>
    <property type="match status" value="1"/>
</dbReference>
<dbReference type="InterPro" id="IPR024953">
    <property type="entry name" value="PP_kinase_middle"/>
</dbReference>
<feature type="binding site" evidence="6">
    <location>
        <position position="576"/>
    </location>
    <ligand>
        <name>ATP</name>
        <dbReference type="ChEBI" id="CHEBI:30616"/>
    </ligand>
</feature>
<keyword evidence="1 6" id="KW-0597">Phosphoprotein</keyword>
<evidence type="ECO:0000256" key="2">
    <source>
        <dbReference type="ARBA" id="ARBA00022679"/>
    </source>
</evidence>
<dbReference type="InterPro" id="IPR041108">
    <property type="entry name" value="PP_kinase_C_1"/>
</dbReference>
<dbReference type="GO" id="GO:0008976">
    <property type="term" value="F:polyphosphate kinase activity"/>
    <property type="evidence" value="ECO:0007669"/>
    <property type="project" value="UniProtKB-EC"/>
</dbReference>
<evidence type="ECO:0000259" key="10">
    <source>
        <dbReference type="Pfam" id="PF13089"/>
    </source>
</evidence>
<keyword evidence="6" id="KW-0460">Magnesium</keyword>
<dbReference type="Gene3D" id="3.30.1840.10">
    <property type="entry name" value="Polyphosphate kinase middle domain"/>
    <property type="match status" value="1"/>
</dbReference>
<feature type="binding site" evidence="6">
    <location>
        <position position="480"/>
    </location>
    <ligand>
        <name>ATP</name>
        <dbReference type="ChEBI" id="CHEBI:30616"/>
    </ligand>
</feature>
<feature type="active site" description="Phosphohistidine intermediate" evidence="6">
    <location>
        <position position="447"/>
    </location>
</feature>
<keyword evidence="2 6" id="KW-0808">Transferase</keyword>
<feature type="domain" description="Polyphosphate kinase middle" evidence="9">
    <location>
        <begin position="142"/>
        <end position="316"/>
    </location>
</feature>
<feature type="binding site" evidence="6">
    <location>
        <position position="66"/>
    </location>
    <ligand>
        <name>ATP</name>
        <dbReference type="ChEBI" id="CHEBI:30616"/>
    </ligand>
</feature>
<dbReference type="InterPro" id="IPR025198">
    <property type="entry name" value="PPK_N_dom"/>
</dbReference>
<dbReference type="NCBIfam" id="NF003921">
    <property type="entry name" value="PRK05443.2-2"/>
    <property type="match status" value="1"/>
</dbReference>
<evidence type="ECO:0000256" key="6">
    <source>
        <dbReference type="HAMAP-Rule" id="MF_00347"/>
    </source>
</evidence>
<dbReference type="HAMAP" id="MF_00347">
    <property type="entry name" value="Polyphosphate_kinase"/>
    <property type="match status" value="1"/>
</dbReference>
<keyword evidence="3 6" id="KW-0547">Nucleotide-binding</keyword>
<dbReference type="Pfam" id="PF17941">
    <property type="entry name" value="PP_kinase_C_1"/>
    <property type="match status" value="1"/>
</dbReference>
<dbReference type="Proteomes" id="UP001595539">
    <property type="component" value="Unassembled WGS sequence"/>
</dbReference>
<feature type="binding site" evidence="6">
    <location>
        <position position="604"/>
    </location>
    <ligand>
        <name>ATP</name>
        <dbReference type="ChEBI" id="CHEBI:30616"/>
    </ligand>
</feature>
<dbReference type="Pfam" id="PF13090">
    <property type="entry name" value="PP_kinase_C"/>
    <property type="match status" value="1"/>
</dbReference>
<dbReference type="EC" id="2.7.4.1" evidence="6 7"/>
<dbReference type="CDD" id="cd09168">
    <property type="entry name" value="PLDc_PaPPK1_C2_like"/>
    <property type="match status" value="1"/>
</dbReference>
<dbReference type="NCBIfam" id="TIGR03705">
    <property type="entry name" value="poly_P_kin"/>
    <property type="match status" value="1"/>
</dbReference>
<comment type="catalytic activity">
    <reaction evidence="6 7">
        <text>[phosphate](n) + ATP = [phosphate](n+1) + ADP</text>
        <dbReference type="Rhea" id="RHEA:19573"/>
        <dbReference type="Rhea" id="RHEA-COMP:9859"/>
        <dbReference type="Rhea" id="RHEA-COMP:14280"/>
        <dbReference type="ChEBI" id="CHEBI:16838"/>
        <dbReference type="ChEBI" id="CHEBI:30616"/>
        <dbReference type="ChEBI" id="CHEBI:456216"/>
        <dbReference type="EC" id="2.7.4.1"/>
    </reaction>
</comment>
<dbReference type="Pfam" id="PF02503">
    <property type="entry name" value="PP_kinase"/>
    <property type="match status" value="1"/>
</dbReference>
<name>A0ABV7UA21_9RHOB</name>
<dbReference type="InterPro" id="IPR003414">
    <property type="entry name" value="PP_kinase"/>
</dbReference>
<dbReference type="SUPFAM" id="SSF140356">
    <property type="entry name" value="PPK N-terminal domain-like"/>
    <property type="match status" value="1"/>
</dbReference>
<feature type="domain" description="Polyphosphate kinase C-terminal" evidence="11">
    <location>
        <begin position="515"/>
        <end position="681"/>
    </location>
</feature>
<protein>
    <recommendedName>
        <fullName evidence="6 7">Polyphosphate kinase</fullName>
        <ecNumber evidence="6 7">2.7.4.1</ecNumber>
    </recommendedName>
    <alternativeName>
        <fullName evidence="6">ATP-polyphosphate phosphotransferase</fullName>
    </alternativeName>
    <alternativeName>
        <fullName evidence="6">Polyphosphoric acid kinase</fullName>
    </alternativeName>
</protein>
<comment type="similarity">
    <text evidence="6 7">Belongs to the polyphosphate kinase 1 (PPK1) family.</text>
</comment>
<dbReference type="PANTHER" id="PTHR30218:SF0">
    <property type="entry name" value="POLYPHOSPHATE KINASE"/>
    <property type="match status" value="1"/>
</dbReference>
<organism evidence="13 14">
    <name type="scientific">Paracoccus angustae</name>
    <dbReference type="NCBI Taxonomy" id="1671480"/>
    <lineage>
        <taxon>Bacteria</taxon>
        <taxon>Pseudomonadati</taxon>
        <taxon>Pseudomonadota</taxon>
        <taxon>Alphaproteobacteria</taxon>
        <taxon>Rhodobacterales</taxon>
        <taxon>Paracoccaceae</taxon>
        <taxon>Paracoccus</taxon>
    </lineage>
</organism>
<feature type="binding site" evidence="6">
    <location>
        <position position="417"/>
    </location>
    <ligand>
        <name>Mg(2+)</name>
        <dbReference type="ChEBI" id="CHEBI:18420"/>
    </ligand>
</feature>
<dbReference type="SUPFAM" id="SSF143724">
    <property type="entry name" value="PHP14-like"/>
    <property type="match status" value="1"/>
</dbReference>
<dbReference type="InterPro" id="IPR036832">
    <property type="entry name" value="PPK_N_dom_sf"/>
</dbReference>
<dbReference type="PANTHER" id="PTHR30218">
    <property type="entry name" value="POLYPHOSPHATE KINASE"/>
    <property type="match status" value="1"/>
</dbReference>
<evidence type="ECO:0000256" key="1">
    <source>
        <dbReference type="ARBA" id="ARBA00022553"/>
    </source>
</evidence>
<evidence type="ECO:0000256" key="5">
    <source>
        <dbReference type="ARBA" id="ARBA00022840"/>
    </source>
</evidence>
<evidence type="ECO:0000256" key="8">
    <source>
        <dbReference type="SAM" id="MobiDB-lite"/>
    </source>
</evidence>
<dbReference type="Gene3D" id="3.30.870.10">
    <property type="entry name" value="Endonuclease Chain A"/>
    <property type="match status" value="2"/>
</dbReference>
<dbReference type="SUPFAM" id="SSF56024">
    <property type="entry name" value="Phospholipase D/nuclease"/>
    <property type="match status" value="2"/>
</dbReference>
<dbReference type="Gene3D" id="1.20.58.310">
    <property type="entry name" value="Polyphosphate kinase N-terminal domain"/>
    <property type="match status" value="1"/>
</dbReference>
<keyword evidence="4 6" id="KW-0418">Kinase</keyword>
<feature type="domain" description="Polyphosphate kinase N-terminal" evidence="10">
    <location>
        <begin position="28"/>
        <end position="132"/>
    </location>
</feature>
<evidence type="ECO:0000256" key="3">
    <source>
        <dbReference type="ARBA" id="ARBA00022741"/>
    </source>
</evidence>
<dbReference type="CDD" id="cd09165">
    <property type="entry name" value="PLDc_PaPPK1_C1_like"/>
    <property type="match status" value="1"/>
</dbReference>
<feature type="region of interest" description="Disordered" evidence="8">
    <location>
        <begin position="1"/>
        <end position="23"/>
    </location>
</feature>
<keyword evidence="5 6" id="KW-0067">ATP-binding</keyword>
<evidence type="ECO:0000256" key="4">
    <source>
        <dbReference type="ARBA" id="ARBA00022777"/>
    </source>
</evidence>
<keyword evidence="6" id="KW-0479">Metal-binding</keyword>
<dbReference type="RefSeq" id="WP_377764073.1">
    <property type="nucleotide sequence ID" value="NZ_JBHRXY010000040.1"/>
</dbReference>
<feature type="domain" description="Polyphosphate kinase C-terminal" evidence="12">
    <location>
        <begin position="343"/>
        <end position="508"/>
    </location>
</feature>
<keyword evidence="14" id="KW-1185">Reference proteome</keyword>
<gene>
    <name evidence="6" type="primary">ppk</name>
    <name evidence="13" type="ORF">ACFOM8_20055</name>
</gene>
<dbReference type="NCBIfam" id="NF003918">
    <property type="entry name" value="PRK05443.1-2"/>
    <property type="match status" value="1"/>
</dbReference>
<evidence type="ECO:0000256" key="7">
    <source>
        <dbReference type="RuleBase" id="RU003800"/>
    </source>
</evidence>
<dbReference type="PIRSF" id="PIRSF015589">
    <property type="entry name" value="PP_kinase"/>
    <property type="match status" value="1"/>
</dbReference>
<comment type="function">
    <text evidence="6 7">Catalyzes the reversible transfer of the terminal phosphate of ATP to form a long-chain polyphosphate (polyP).</text>
</comment>
<evidence type="ECO:0000259" key="11">
    <source>
        <dbReference type="Pfam" id="PF13090"/>
    </source>
</evidence>
<evidence type="ECO:0000313" key="13">
    <source>
        <dbReference type="EMBL" id="MFC3631724.1"/>
    </source>
</evidence>
<proteinExistence type="inferred from homology"/>
<comment type="cofactor">
    <cofactor evidence="6">
        <name>Mg(2+)</name>
        <dbReference type="ChEBI" id="CHEBI:18420"/>
    </cofactor>
</comment>